<evidence type="ECO:0000313" key="6">
    <source>
        <dbReference type="EMBL" id="MFC3996298.1"/>
    </source>
</evidence>
<keyword evidence="4" id="KW-0804">Transcription</keyword>
<evidence type="ECO:0000256" key="1">
    <source>
        <dbReference type="ARBA" id="ARBA00009437"/>
    </source>
</evidence>
<dbReference type="EMBL" id="JBHSBH010000007">
    <property type="protein sequence ID" value="MFC3996298.1"/>
    <property type="molecule type" value="Genomic_DNA"/>
</dbReference>
<evidence type="ECO:0000313" key="7">
    <source>
        <dbReference type="Proteomes" id="UP001595847"/>
    </source>
</evidence>
<dbReference type="Pfam" id="PF03466">
    <property type="entry name" value="LysR_substrate"/>
    <property type="match status" value="1"/>
</dbReference>
<dbReference type="SUPFAM" id="SSF53850">
    <property type="entry name" value="Periplasmic binding protein-like II"/>
    <property type="match status" value="1"/>
</dbReference>
<protein>
    <submittedName>
        <fullName evidence="6">LysR substrate-binding domain-containing protein</fullName>
    </submittedName>
</protein>
<dbReference type="PANTHER" id="PTHR30346">
    <property type="entry name" value="TRANSCRIPTIONAL DUAL REGULATOR HCAR-RELATED"/>
    <property type="match status" value="1"/>
</dbReference>
<evidence type="ECO:0000256" key="2">
    <source>
        <dbReference type="ARBA" id="ARBA00023015"/>
    </source>
</evidence>
<keyword evidence="2" id="KW-0805">Transcription regulation</keyword>
<comment type="caution">
    <text evidence="6">The sequence shown here is derived from an EMBL/GenBank/DDBJ whole genome shotgun (WGS) entry which is preliminary data.</text>
</comment>
<gene>
    <name evidence="6" type="ORF">ACFOVU_10255</name>
</gene>
<dbReference type="RefSeq" id="WP_378532224.1">
    <property type="nucleotide sequence ID" value="NZ_JBHSBH010000007.1"/>
</dbReference>
<evidence type="ECO:0000256" key="3">
    <source>
        <dbReference type="ARBA" id="ARBA00023125"/>
    </source>
</evidence>
<keyword evidence="7" id="KW-1185">Reference proteome</keyword>
<dbReference type="Gene3D" id="3.40.190.10">
    <property type="entry name" value="Periplasmic binding protein-like II"/>
    <property type="match status" value="2"/>
</dbReference>
<comment type="similarity">
    <text evidence="1">Belongs to the LysR transcriptional regulatory family.</text>
</comment>
<proteinExistence type="inferred from homology"/>
<dbReference type="Proteomes" id="UP001595847">
    <property type="component" value="Unassembled WGS sequence"/>
</dbReference>
<name>A0ABV8FML7_9ACTN</name>
<keyword evidence="3" id="KW-0238">DNA-binding</keyword>
<evidence type="ECO:0000259" key="5">
    <source>
        <dbReference type="Pfam" id="PF03466"/>
    </source>
</evidence>
<dbReference type="InterPro" id="IPR005119">
    <property type="entry name" value="LysR_subst-bd"/>
</dbReference>
<feature type="domain" description="LysR substrate-binding" evidence="5">
    <location>
        <begin position="58"/>
        <end position="229"/>
    </location>
</feature>
<evidence type="ECO:0000256" key="4">
    <source>
        <dbReference type="ARBA" id="ARBA00023163"/>
    </source>
</evidence>
<dbReference type="PANTHER" id="PTHR30346:SF0">
    <property type="entry name" value="HCA OPERON TRANSCRIPTIONAL ACTIVATOR HCAR"/>
    <property type="match status" value="1"/>
</dbReference>
<sequence length="247" mass="27051">MTESTRPWSTRPIAGRALVQPADALTSAADSEPGADVFRVGVVGASLNAVDWRTVRLEWQSRWPGTRLVYVPLDATNQESAILDSDVDIAFKRIVDDEDQALETHVILSSPRAVVVPRGWAAADARSLTPQDIPDPADWIFADGGSERYNRWTQGLPHVDSPRDVVIRQAEQVAQAVEFMDRCCVHSMIAKEAYETPAVAFVPLPGPSAEIGVAIRRADQRPALRTLYQPAKRSHGDVAPAPERGTR</sequence>
<organism evidence="6 7">
    <name type="scientific">Nocardiopsis sediminis</name>
    <dbReference type="NCBI Taxonomy" id="1778267"/>
    <lineage>
        <taxon>Bacteria</taxon>
        <taxon>Bacillati</taxon>
        <taxon>Actinomycetota</taxon>
        <taxon>Actinomycetes</taxon>
        <taxon>Streptosporangiales</taxon>
        <taxon>Nocardiopsidaceae</taxon>
        <taxon>Nocardiopsis</taxon>
    </lineage>
</organism>
<reference evidence="7" key="1">
    <citation type="journal article" date="2019" name="Int. J. Syst. Evol. Microbiol.">
        <title>The Global Catalogue of Microorganisms (GCM) 10K type strain sequencing project: providing services to taxonomists for standard genome sequencing and annotation.</title>
        <authorList>
            <consortium name="The Broad Institute Genomics Platform"/>
            <consortium name="The Broad Institute Genome Sequencing Center for Infectious Disease"/>
            <person name="Wu L."/>
            <person name="Ma J."/>
        </authorList>
    </citation>
    <scope>NUCLEOTIDE SEQUENCE [LARGE SCALE GENOMIC DNA]</scope>
    <source>
        <strain evidence="7">TBRC 1826</strain>
    </source>
</reference>
<accession>A0ABV8FML7</accession>